<protein>
    <submittedName>
        <fullName evidence="1">Uncharacterized protein</fullName>
    </submittedName>
</protein>
<evidence type="ECO:0000313" key="2">
    <source>
        <dbReference type="Proteomes" id="UP000324897"/>
    </source>
</evidence>
<dbReference type="Proteomes" id="UP000324897">
    <property type="component" value="Chromosome 7"/>
</dbReference>
<organism evidence="1 2">
    <name type="scientific">Eragrostis curvula</name>
    <name type="common">weeping love grass</name>
    <dbReference type="NCBI Taxonomy" id="38414"/>
    <lineage>
        <taxon>Eukaryota</taxon>
        <taxon>Viridiplantae</taxon>
        <taxon>Streptophyta</taxon>
        <taxon>Embryophyta</taxon>
        <taxon>Tracheophyta</taxon>
        <taxon>Spermatophyta</taxon>
        <taxon>Magnoliopsida</taxon>
        <taxon>Liliopsida</taxon>
        <taxon>Poales</taxon>
        <taxon>Poaceae</taxon>
        <taxon>PACMAD clade</taxon>
        <taxon>Chloridoideae</taxon>
        <taxon>Eragrostideae</taxon>
        <taxon>Eragrostidinae</taxon>
        <taxon>Eragrostis</taxon>
    </lineage>
</organism>
<dbReference type="Gramene" id="TVU20277">
    <property type="protein sequence ID" value="TVU20277"/>
    <property type="gene ID" value="EJB05_36480"/>
</dbReference>
<reference evidence="1 2" key="1">
    <citation type="journal article" date="2019" name="Sci. Rep.">
        <title>A high-quality genome of Eragrostis curvula grass provides insights into Poaceae evolution and supports new strategies to enhance forage quality.</title>
        <authorList>
            <person name="Carballo J."/>
            <person name="Santos B.A.C.M."/>
            <person name="Zappacosta D."/>
            <person name="Garbus I."/>
            <person name="Selva J.P."/>
            <person name="Gallo C.A."/>
            <person name="Diaz A."/>
            <person name="Albertini E."/>
            <person name="Caccamo M."/>
            <person name="Echenique V."/>
        </authorList>
    </citation>
    <scope>NUCLEOTIDE SEQUENCE [LARGE SCALE GENOMIC DNA]</scope>
    <source>
        <strain evidence="2">cv. Victoria</strain>
        <tissue evidence="1">Leaf</tissue>
    </source>
</reference>
<dbReference type="PANTHER" id="PTHR33264">
    <property type="entry name" value="EXPRESSED PROTEIN"/>
    <property type="match status" value="1"/>
</dbReference>
<comment type="caution">
    <text evidence="1">The sequence shown here is derived from an EMBL/GenBank/DDBJ whole genome shotgun (WGS) entry which is preliminary data.</text>
</comment>
<dbReference type="PANTHER" id="PTHR33264:SF65">
    <property type="match status" value="1"/>
</dbReference>
<feature type="non-terminal residue" evidence="1">
    <location>
        <position position="1"/>
    </location>
</feature>
<evidence type="ECO:0000313" key="1">
    <source>
        <dbReference type="EMBL" id="TVU20277.1"/>
    </source>
</evidence>
<keyword evidence="2" id="KW-1185">Reference proteome</keyword>
<dbReference type="OrthoDB" id="689054at2759"/>
<accession>A0A5J9UAA9</accession>
<dbReference type="EMBL" id="RWGY01000029">
    <property type="protein sequence ID" value="TVU20277.1"/>
    <property type="molecule type" value="Genomic_DNA"/>
</dbReference>
<gene>
    <name evidence="1" type="ORF">EJB05_36480</name>
</gene>
<sequence>MSRGREAAVADAQCRGGGSVVASGAARRGRCSFFFDGDDEPPSTTAGRMRCRSCAAVAIADCVALGCCPCAVVSLLGLALVKAPLVVGRRCVGRLRRRRRLLLHNKRVRDVAAASASAPAATRIHGEKGGVKAEVVTAGAGNAPPGSAAAAASVAVASPLGAPGTEAELAWLEEMYRVGHWGFGRVSFSGKTTP</sequence>
<proteinExistence type="predicted"/>
<name>A0A5J9UAA9_9POAL</name>
<dbReference type="AlphaFoldDB" id="A0A5J9UAA9"/>